<dbReference type="RefSeq" id="WP_062801259.1">
    <property type="nucleotide sequence ID" value="NZ_CBCRXS010000002.1"/>
</dbReference>
<accession>A0A495K532</accession>
<keyword evidence="2" id="KW-1133">Transmembrane helix</keyword>
<feature type="region of interest" description="Disordered" evidence="1">
    <location>
        <begin position="83"/>
        <end position="152"/>
    </location>
</feature>
<keyword evidence="2" id="KW-0472">Membrane</keyword>
<name>A0A495K532_WILMA</name>
<dbReference type="OrthoDB" id="5187941at2"/>
<feature type="transmembrane region" description="Helical" evidence="2">
    <location>
        <begin position="12"/>
        <end position="31"/>
    </location>
</feature>
<dbReference type="EMBL" id="RBKV01000001">
    <property type="protein sequence ID" value="RKR95945.1"/>
    <property type="molecule type" value="Genomic_DNA"/>
</dbReference>
<organism evidence="3 4">
    <name type="scientific">Williamsia marianensis</name>
    <dbReference type="NCBI Taxonomy" id="85044"/>
    <lineage>
        <taxon>Bacteria</taxon>
        <taxon>Bacillati</taxon>
        <taxon>Actinomycetota</taxon>
        <taxon>Actinomycetes</taxon>
        <taxon>Mycobacteriales</taxon>
        <taxon>Nocardiaceae</taxon>
        <taxon>Williamsia</taxon>
    </lineage>
</organism>
<dbReference type="GO" id="GO:0003677">
    <property type="term" value="F:DNA binding"/>
    <property type="evidence" value="ECO:0007669"/>
    <property type="project" value="UniProtKB-KW"/>
</dbReference>
<keyword evidence="2" id="KW-0812">Transmembrane</keyword>
<dbReference type="Proteomes" id="UP000274762">
    <property type="component" value="Unassembled WGS sequence"/>
</dbReference>
<evidence type="ECO:0000313" key="4">
    <source>
        <dbReference type="Proteomes" id="UP000274762"/>
    </source>
</evidence>
<evidence type="ECO:0000256" key="1">
    <source>
        <dbReference type="SAM" id="MobiDB-lite"/>
    </source>
</evidence>
<dbReference type="AlphaFoldDB" id="A0A495K532"/>
<proteinExistence type="predicted"/>
<protein>
    <submittedName>
        <fullName evidence="3">DNA-binding transcriptional regulator of glucitol operon</fullName>
    </submittedName>
</protein>
<evidence type="ECO:0000256" key="2">
    <source>
        <dbReference type="SAM" id="Phobius"/>
    </source>
</evidence>
<reference evidence="3 4" key="1">
    <citation type="submission" date="2018-10" db="EMBL/GenBank/DDBJ databases">
        <title>Sequencing the genomes of 1000 actinobacteria strains.</title>
        <authorList>
            <person name="Klenk H.-P."/>
        </authorList>
    </citation>
    <scope>NUCLEOTIDE SEQUENCE [LARGE SCALE GENOMIC DNA]</scope>
    <source>
        <strain evidence="3 4">DSM 44343</strain>
    </source>
</reference>
<feature type="compositionally biased region" description="Polar residues" evidence="1">
    <location>
        <begin position="143"/>
        <end position="152"/>
    </location>
</feature>
<feature type="transmembrane region" description="Helical" evidence="2">
    <location>
        <begin position="43"/>
        <end position="61"/>
    </location>
</feature>
<comment type="caution">
    <text evidence="3">The sequence shown here is derived from an EMBL/GenBank/DDBJ whole genome shotgun (WGS) entry which is preliminary data.</text>
</comment>
<keyword evidence="3" id="KW-0238">DNA-binding</keyword>
<evidence type="ECO:0000313" key="3">
    <source>
        <dbReference type="EMBL" id="RKR95945.1"/>
    </source>
</evidence>
<gene>
    <name evidence="3" type="ORF">DFJ75_2779</name>
</gene>
<sequence>MDPIKHRHRPALIVLVIVAALACLALAWWQWDRFESSSGTGQNLGYALQWPAFAIFVVYAYRRFVVLESDPVEVLKLQSNKGMTEIPDGVLPPRPAPASPPADDSPESDQLAEYNQILAELAGNNPRQTGPDPDLEMVDTDPHTNNTQRSNQ</sequence>
<dbReference type="PROSITE" id="PS51257">
    <property type="entry name" value="PROKAR_LIPOPROTEIN"/>
    <property type="match status" value="1"/>
</dbReference>
<feature type="compositionally biased region" description="Pro residues" evidence="1">
    <location>
        <begin position="90"/>
        <end position="100"/>
    </location>
</feature>